<dbReference type="AlphaFoldDB" id="A0A158R4P7"/>
<accession>A0A158R4P7</accession>
<dbReference type="Proteomes" id="UP000046393">
    <property type="component" value="Unplaced"/>
</dbReference>
<organism evidence="1 2">
    <name type="scientific">Syphacia muris</name>
    <dbReference type="NCBI Taxonomy" id="451379"/>
    <lineage>
        <taxon>Eukaryota</taxon>
        <taxon>Metazoa</taxon>
        <taxon>Ecdysozoa</taxon>
        <taxon>Nematoda</taxon>
        <taxon>Chromadorea</taxon>
        <taxon>Rhabditida</taxon>
        <taxon>Spirurina</taxon>
        <taxon>Oxyuridomorpha</taxon>
        <taxon>Oxyuroidea</taxon>
        <taxon>Oxyuridae</taxon>
        <taxon>Syphacia</taxon>
    </lineage>
</organism>
<reference evidence="2" key="1">
    <citation type="submission" date="2016-04" db="UniProtKB">
        <authorList>
            <consortium name="WormBaseParasite"/>
        </authorList>
    </citation>
    <scope>IDENTIFICATION</scope>
</reference>
<protein>
    <submittedName>
        <fullName evidence="2">SVWC domain-containing protein</fullName>
    </submittedName>
</protein>
<evidence type="ECO:0000313" key="2">
    <source>
        <dbReference type="WBParaSite" id="SMUV_0000402601-mRNA-1"/>
    </source>
</evidence>
<dbReference type="WBParaSite" id="SMUV_0000402601-mRNA-1">
    <property type="protein sequence ID" value="SMUV_0000402601-mRNA-1"/>
    <property type="gene ID" value="SMUV_0000402601"/>
</dbReference>
<proteinExistence type="predicted"/>
<sequence length="102" mass="11239">MIILPAVLASFILPGQGPPELAHYLMCVDQCAMNEEVPVPRRKRSPVNCAFKLRCALAPPDQSVQKAFGECEKELKIDPKQRFQNSCNCLKAAGVNINCDLP</sequence>
<keyword evidence="1" id="KW-1185">Reference proteome</keyword>
<name>A0A158R4P7_9BILA</name>
<evidence type="ECO:0000313" key="1">
    <source>
        <dbReference type="Proteomes" id="UP000046393"/>
    </source>
</evidence>